<feature type="compositionally biased region" description="Basic and acidic residues" evidence="1">
    <location>
        <begin position="861"/>
        <end position="888"/>
    </location>
</feature>
<dbReference type="AlphaFoldDB" id="A0A6V7H9P5"/>
<organism evidence="2 3">
    <name type="scientific">Heterotrigona itama</name>
    <dbReference type="NCBI Taxonomy" id="395501"/>
    <lineage>
        <taxon>Eukaryota</taxon>
        <taxon>Metazoa</taxon>
        <taxon>Ecdysozoa</taxon>
        <taxon>Arthropoda</taxon>
        <taxon>Hexapoda</taxon>
        <taxon>Insecta</taxon>
        <taxon>Pterygota</taxon>
        <taxon>Neoptera</taxon>
        <taxon>Endopterygota</taxon>
        <taxon>Hymenoptera</taxon>
        <taxon>Apocrita</taxon>
        <taxon>Aculeata</taxon>
        <taxon>Apoidea</taxon>
        <taxon>Anthophila</taxon>
        <taxon>Apidae</taxon>
        <taxon>Heterotrigona</taxon>
    </lineage>
</organism>
<feature type="compositionally biased region" description="Basic and acidic residues" evidence="1">
    <location>
        <begin position="157"/>
        <end position="187"/>
    </location>
</feature>
<comment type="caution">
    <text evidence="2">The sequence shown here is derived from an EMBL/GenBank/DDBJ whole genome shotgun (WGS) entry which is preliminary data.</text>
</comment>
<feature type="compositionally biased region" description="Basic and acidic residues" evidence="1">
    <location>
        <begin position="515"/>
        <end position="525"/>
    </location>
</feature>
<reference evidence="2" key="1">
    <citation type="submission" date="2020-07" db="EMBL/GenBank/DDBJ databases">
        <authorList>
            <person name="Nazaruddin N."/>
        </authorList>
    </citation>
    <scope>NUCLEOTIDE SEQUENCE</scope>
</reference>
<proteinExistence type="predicted"/>
<feature type="compositionally biased region" description="Polar residues" evidence="1">
    <location>
        <begin position="527"/>
        <end position="540"/>
    </location>
</feature>
<feature type="non-terminal residue" evidence="2">
    <location>
        <position position="1"/>
    </location>
</feature>
<protein>
    <submittedName>
        <fullName evidence="2">Uncharacterized protein</fullName>
    </submittedName>
</protein>
<evidence type="ECO:0000256" key="1">
    <source>
        <dbReference type="SAM" id="MobiDB-lite"/>
    </source>
</evidence>
<feature type="region of interest" description="Disordered" evidence="1">
    <location>
        <begin position="638"/>
        <end position="756"/>
    </location>
</feature>
<feature type="region of interest" description="Disordered" evidence="1">
    <location>
        <begin position="129"/>
        <end position="204"/>
    </location>
</feature>
<feature type="compositionally biased region" description="Basic and acidic residues" evidence="1">
    <location>
        <begin position="129"/>
        <end position="150"/>
    </location>
</feature>
<sequence>TYACEHVAAICAMSCYCQAETCLSFISPTSFKVHWIVTCCNITTGFSGMPTDDLDPRCVKRKRKEHRSLDSILFEDDGELEYFDVLNLLPLSNVRLEFDEEDARDNNLRRRNDSVVKSLECLESRVVQERSSTRSNATDEEKCKETNAKEEDIEQPDCQRESDSSSRSRDNSSAENSSRQKDDRDTVICRGNEPTDSNRPACLNVNEDRYGLDDEIVASDREQIDRKVEEAEDYKSIWISDTEEQEEMSRRPQVLKIVDSDVTKKRHRSLTVELGSIKRDEPRSEMLQSDGQKSGNCVDAVKWSKKIDEVDGALKNVEKDASRGKQTEGRFERIVKETSNIIGKACSVVKGSLGFEARSESSDLGLGSESGSDTRRRSVDDGIDEDHATSNCKGLSSLAKENASQKTRGNLTRSRSCVDSIECHPDDDDQEFDHVRYKIIKSNMFGKNMYASTRNDVTYEGLMQYLREYSFQELLLDNNVVIIEPVRAETIERKLSSAGKARSEPSCKIAGAIQKKTEMESEGQRSCDGTNDSGKSPKQSSIKKHFFYHPIRVNRELIDEELPDPDTVKNVRRMFENTLKMKNVSNGSTLISKDCKSRKSVSMKDLSSIDRDHFDEMSEKAEGTRCSSRAKDLTKLFESKEKSTSSNASVIEGKDELDSPRCESKTRILAQSFEARSGHTSPSDSTSSKNKMNRCHHHHAHHHHHSNWDAGSVSSGVSSDYPDTDPGSGVQCISSEDEEIDSSHEADVSQSGSNHYVSPDVLKKIREYGTSVTYYGGKVVNSSNGPLISPIIGENARFKCVNGSNDYVKFRLIKSNSCDSRLELTGRLVENHLRLNRNKERALDLSQYTIAETPSIEITVLDKQENESKDNKRRSEGENKEPEVKREPPVVIGLEPKREENRETKSFKADFKLGDLEDAKSDYASRFIGSALTRWQVNENNWRTTDDFGKMEFEEFEVLEDSLNGTESQRLETS</sequence>
<feature type="compositionally biased region" description="Basic and acidic residues" evidence="1">
    <location>
        <begin position="372"/>
        <end position="388"/>
    </location>
</feature>
<dbReference type="OrthoDB" id="6375147at2759"/>
<feature type="compositionally biased region" description="Low complexity" evidence="1">
    <location>
        <begin position="362"/>
        <end position="371"/>
    </location>
</feature>
<feature type="region of interest" description="Disordered" evidence="1">
    <location>
        <begin position="360"/>
        <end position="391"/>
    </location>
</feature>
<gene>
    <name evidence="2" type="ORF">MHI_LOCUS641292</name>
</gene>
<feature type="region of interest" description="Disordered" evidence="1">
    <location>
        <begin position="514"/>
        <end position="541"/>
    </location>
</feature>
<keyword evidence="3" id="KW-1185">Reference proteome</keyword>
<evidence type="ECO:0000313" key="2">
    <source>
        <dbReference type="EMBL" id="CAD1476389.1"/>
    </source>
</evidence>
<feature type="compositionally biased region" description="Basic residues" evidence="1">
    <location>
        <begin position="691"/>
        <end position="705"/>
    </location>
</feature>
<feature type="compositionally biased region" description="Basic and acidic residues" evidence="1">
    <location>
        <begin position="652"/>
        <end position="666"/>
    </location>
</feature>
<accession>A0A6V7H9P5</accession>
<feature type="compositionally biased region" description="Low complexity" evidence="1">
    <location>
        <begin position="678"/>
        <end position="688"/>
    </location>
</feature>
<name>A0A6V7H9P5_9HYME</name>
<evidence type="ECO:0000313" key="3">
    <source>
        <dbReference type="Proteomes" id="UP000752696"/>
    </source>
</evidence>
<dbReference type="EMBL" id="CAJDYZ010009335">
    <property type="protein sequence ID" value="CAD1476389.1"/>
    <property type="molecule type" value="Genomic_DNA"/>
</dbReference>
<dbReference type="Proteomes" id="UP000752696">
    <property type="component" value="Unassembled WGS sequence"/>
</dbReference>
<feature type="region of interest" description="Disordered" evidence="1">
    <location>
        <begin position="861"/>
        <end position="891"/>
    </location>
</feature>